<reference evidence="1 2" key="1">
    <citation type="submission" date="2019-12" db="EMBL/GenBank/DDBJ databases">
        <authorList>
            <person name="Sun J.-Q."/>
        </authorList>
    </citation>
    <scope>NUCLEOTIDE SEQUENCE [LARGE SCALE GENOMIC DNA]</scope>
    <source>
        <strain evidence="1 2">JCM 17928</strain>
    </source>
</reference>
<name>A0A6N8HIB6_9FLAO</name>
<comment type="caution">
    <text evidence="1">The sequence shown here is derived from an EMBL/GenBank/DDBJ whole genome shotgun (WGS) entry which is preliminary data.</text>
</comment>
<evidence type="ECO:0000313" key="1">
    <source>
        <dbReference type="EMBL" id="MUV05396.1"/>
    </source>
</evidence>
<sequence>MLKENLSPKQILVDLSSVQCQLKDLFSDDNRYNSIIDFLSAKDYYNDPDVPYPTMKEVEKDTGLSASQLRKKLLEMYERIFDFENDEGLRFSKTQYTFYLKHYELHSQFVVSKLPHVPRAGEQILLPFAKAKMGTEYFYVDKIVHYLENDIQNTVIWLKGGFYNSYWQIRKDEALLKRELTIDDTHKLMDFELKDKLGLSKY</sequence>
<dbReference type="AlphaFoldDB" id="A0A6N8HIB6"/>
<organism evidence="1 2">
    <name type="scientific">Flavobacterium rakeshii</name>
    <dbReference type="NCBI Taxonomy" id="1038845"/>
    <lineage>
        <taxon>Bacteria</taxon>
        <taxon>Pseudomonadati</taxon>
        <taxon>Bacteroidota</taxon>
        <taxon>Flavobacteriia</taxon>
        <taxon>Flavobacteriales</taxon>
        <taxon>Flavobacteriaceae</taxon>
        <taxon>Flavobacterium</taxon>
    </lineage>
</organism>
<dbReference type="RefSeq" id="WP_157484651.1">
    <property type="nucleotide sequence ID" value="NZ_WOWP01000062.1"/>
</dbReference>
<keyword evidence="2" id="KW-1185">Reference proteome</keyword>
<dbReference type="OrthoDB" id="884804at2"/>
<accession>A0A6N8HIB6</accession>
<evidence type="ECO:0000313" key="2">
    <source>
        <dbReference type="Proteomes" id="UP000433945"/>
    </source>
</evidence>
<proteinExistence type="predicted"/>
<dbReference type="Proteomes" id="UP000433945">
    <property type="component" value="Unassembled WGS sequence"/>
</dbReference>
<gene>
    <name evidence="1" type="ORF">GN157_16910</name>
</gene>
<dbReference type="EMBL" id="WOWP01000062">
    <property type="protein sequence ID" value="MUV05396.1"/>
    <property type="molecule type" value="Genomic_DNA"/>
</dbReference>
<protein>
    <submittedName>
        <fullName evidence="1">Uncharacterized protein</fullName>
    </submittedName>
</protein>